<dbReference type="SUPFAM" id="SSF51445">
    <property type="entry name" value="(Trans)glycosidases"/>
    <property type="match status" value="1"/>
</dbReference>
<dbReference type="GO" id="GO:0004568">
    <property type="term" value="F:chitinase activity"/>
    <property type="evidence" value="ECO:0007669"/>
    <property type="project" value="TreeGrafter"/>
</dbReference>
<dbReference type="PANTHER" id="PTHR45708:SF49">
    <property type="entry name" value="ENDOCHITINASE"/>
    <property type="match status" value="1"/>
</dbReference>
<dbReference type="Gene3D" id="3.20.20.80">
    <property type="entry name" value="Glycosidases"/>
    <property type="match status" value="1"/>
</dbReference>
<dbReference type="InterPro" id="IPR001223">
    <property type="entry name" value="Glyco_hydro18_cat"/>
</dbReference>
<dbReference type="OrthoDB" id="2109814at2759"/>
<dbReference type="PANTHER" id="PTHR45708">
    <property type="entry name" value="ENDOCHITINASE"/>
    <property type="match status" value="1"/>
</dbReference>
<evidence type="ECO:0000256" key="3">
    <source>
        <dbReference type="SAM" id="MobiDB-lite"/>
    </source>
</evidence>
<feature type="region of interest" description="Disordered" evidence="3">
    <location>
        <begin position="55"/>
        <end position="77"/>
    </location>
</feature>
<gene>
    <name evidence="6" type="ORF">BCR33DRAFT_714203</name>
</gene>
<evidence type="ECO:0000259" key="5">
    <source>
        <dbReference type="PROSITE" id="PS51910"/>
    </source>
</evidence>
<organism evidence="6 7">
    <name type="scientific">Rhizoclosmatium globosum</name>
    <dbReference type="NCBI Taxonomy" id="329046"/>
    <lineage>
        <taxon>Eukaryota</taxon>
        <taxon>Fungi</taxon>
        <taxon>Fungi incertae sedis</taxon>
        <taxon>Chytridiomycota</taxon>
        <taxon>Chytridiomycota incertae sedis</taxon>
        <taxon>Chytridiomycetes</taxon>
        <taxon>Chytridiales</taxon>
        <taxon>Chytriomycetaceae</taxon>
        <taxon>Rhizoclosmatium</taxon>
    </lineage>
</organism>
<name>A0A1Y2CQD1_9FUNG</name>
<evidence type="ECO:0000256" key="1">
    <source>
        <dbReference type="ARBA" id="ARBA00022801"/>
    </source>
</evidence>
<accession>A0A1Y2CQD1</accession>
<feature type="transmembrane region" description="Helical" evidence="4">
    <location>
        <begin position="28"/>
        <end position="49"/>
    </location>
</feature>
<reference evidence="6 7" key="1">
    <citation type="submission" date="2016-07" db="EMBL/GenBank/DDBJ databases">
        <title>Pervasive Adenine N6-methylation of Active Genes in Fungi.</title>
        <authorList>
            <consortium name="DOE Joint Genome Institute"/>
            <person name="Mondo S.J."/>
            <person name="Dannebaum R.O."/>
            <person name="Kuo R.C."/>
            <person name="Labutti K."/>
            <person name="Haridas S."/>
            <person name="Kuo A."/>
            <person name="Salamov A."/>
            <person name="Ahrendt S.R."/>
            <person name="Lipzen A."/>
            <person name="Sullivan W."/>
            <person name="Andreopoulos W.B."/>
            <person name="Clum A."/>
            <person name="Lindquist E."/>
            <person name="Daum C."/>
            <person name="Ramamoorthy G.K."/>
            <person name="Gryganskyi A."/>
            <person name="Culley D."/>
            <person name="Magnuson J.K."/>
            <person name="James T.Y."/>
            <person name="O'Malley M.A."/>
            <person name="Stajich J.E."/>
            <person name="Spatafora J.W."/>
            <person name="Visel A."/>
            <person name="Grigoriev I.V."/>
        </authorList>
    </citation>
    <scope>NUCLEOTIDE SEQUENCE [LARGE SCALE GENOMIC DNA]</scope>
    <source>
        <strain evidence="6 7">JEL800</strain>
    </source>
</reference>
<evidence type="ECO:0000313" key="7">
    <source>
        <dbReference type="Proteomes" id="UP000193642"/>
    </source>
</evidence>
<dbReference type="GO" id="GO:0005576">
    <property type="term" value="C:extracellular region"/>
    <property type="evidence" value="ECO:0007669"/>
    <property type="project" value="TreeGrafter"/>
</dbReference>
<dbReference type="EMBL" id="MCGO01000010">
    <property type="protein sequence ID" value="ORY49167.1"/>
    <property type="molecule type" value="Genomic_DNA"/>
</dbReference>
<keyword evidence="2" id="KW-0326">Glycosidase</keyword>
<keyword evidence="4" id="KW-1133">Transmembrane helix</keyword>
<dbReference type="Proteomes" id="UP000193642">
    <property type="component" value="Unassembled WGS sequence"/>
</dbReference>
<dbReference type="GO" id="GO:0005975">
    <property type="term" value="P:carbohydrate metabolic process"/>
    <property type="evidence" value="ECO:0007669"/>
    <property type="project" value="InterPro"/>
</dbReference>
<evidence type="ECO:0000313" key="6">
    <source>
        <dbReference type="EMBL" id="ORY49167.1"/>
    </source>
</evidence>
<sequence>MAYEEIPLDKAPVVEDATVKASSNKKKIIIAASVILVIAIAGGLAGYFVSKNNNSSSNSSNSSNPSNPSPTTTPTGPVGKKKLIGYWGQNAANNQLDIVKGYGGRALNPALDQNTLDYYCNLNYYDTINLSFLTEFGGGDNHFTINFANLGLYKWDGKVQTSGYDSMNKVGVSIKKCQALGIKVLISLGGDKVSNYSFAAGDGKKYANLFYNAFLGGNTDPTAPKPFGADVTLDGIELDIEKNPTDVVPAIPNANPSGWTSEMVIFVQTLKQLKPTALLAAVPQCSLAVPGYLGKDRNMGDLLAQTPSSFDYIIVQYYNNIECTYPFGFNYNKWKTLYPGQIYLGLPGGWLSAISGGFLEPNSLQAVYDMVKYDSQFAGVSVYDVSSSNPPGLDADAVNYANPPESHYSETLYKLVQGQTVGSGMPASSVALVETDFAYRCGGTWVYANATCSNKVCYPYQSVTGCGATEQCFRFIAKC</sequence>
<proteinExistence type="predicted"/>
<dbReference type="InterPro" id="IPR017853">
    <property type="entry name" value="GH"/>
</dbReference>
<dbReference type="InterPro" id="IPR050542">
    <property type="entry name" value="Glycosyl_Hydrlase18_Chitinase"/>
</dbReference>
<comment type="caution">
    <text evidence="6">The sequence shown here is derived from an EMBL/GenBank/DDBJ whole genome shotgun (WGS) entry which is preliminary data.</text>
</comment>
<feature type="compositionally biased region" description="Low complexity" evidence="3">
    <location>
        <begin position="55"/>
        <end position="75"/>
    </location>
</feature>
<keyword evidence="1 6" id="KW-0378">Hydrolase</keyword>
<dbReference type="AlphaFoldDB" id="A0A1Y2CQD1"/>
<feature type="domain" description="GH18" evidence="5">
    <location>
        <begin position="81"/>
        <end position="405"/>
    </location>
</feature>
<keyword evidence="4" id="KW-0472">Membrane</keyword>
<keyword evidence="7" id="KW-1185">Reference proteome</keyword>
<evidence type="ECO:0000256" key="4">
    <source>
        <dbReference type="SAM" id="Phobius"/>
    </source>
</evidence>
<protein>
    <submittedName>
        <fullName evidence="6">Glycoside hydrolase</fullName>
    </submittedName>
</protein>
<dbReference type="PROSITE" id="PS51910">
    <property type="entry name" value="GH18_2"/>
    <property type="match status" value="1"/>
</dbReference>
<keyword evidence="4" id="KW-0812">Transmembrane</keyword>
<dbReference type="Pfam" id="PF00704">
    <property type="entry name" value="Glyco_hydro_18"/>
    <property type="match status" value="1"/>
</dbReference>
<evidence type="ECO:0000256" key="2">
    <source>
        <dbReference type="ARBA" id="ARBA00023295"/>
    </source>
</evidence>